<dbReference type="OMA" id="QLERICY"/>
<feature type="transmembrane region" description="Helical" evidence="8">
    <location>
        <begin position="160"/>
        <end position="184"/>
    </location>
</feature>
<keyword evidence="5 8" id="KW-0472">Membrane</keyword>
<evidence type="ECO:0000256" key="5">
    <source>
        <dbReference type="ARBA" id="ARBA00023136"/>
    </source>
</evidence>
<dbReference type="GO" id="GO:0016020">
    <property type="term" value="C:membrane"/>
    <property type="evidence" value="ECO:0007669"/>
    <property type="project" value="UniProtKB-SubCell"/>
</dbReference>
<dbReference type="STRING" id="717646.M2M0Y9"/>
<evidence type="ECO:0000256" key="4">
    <source>
        <dbReference type="ARBA" id="ARBA00022989"/>
    </source>
</evidence>
<keyword evidence="6" id="KW-0175">Coiled coil</keyword>
<feature type="transmembrane region" description="Helical" evidence="8">
    <location>
        <begin position="406"/>
        <end position="427"/>
    </location>
</feature>
<proteinExistence type="inferred from homology"/>
<comment type="subcellular location">
    <subcellularLocation>
        <location evidence="1">Membrane</location>
        <topology evidence="1">Multi-pass membrane protein</topology>
    </subcellularLocation>
</comment>
<accession>M2M0Y9</accession>
<evidence type="ECO:0000313" key="10">
    <source>
        <dbReference type="Proteomes" id="UP000011761"/>
    </source>
</evidence>
<feature type="transmembrane region" description="Helical" evidence="8">
    <location>
        <begin position="487"/>
        <end position="511"/>
    </location>
</feature>
<feature type="transmembrane region" description="Helical" evidence="8">
    <location>
        <begin position="39"/>
        <end position="61"/>
    </location>
</feature>
<dbReference type="EMBL" id="KB445550">
    <property type="protein sequence ID" value="EMD00693.1"/>
    <property type="molecule type" value="Genomic_DNA"/>
</dbReference>
<dbReference type="OrthoDB" id="203099at2759"/>
<dbReference type="HOGENOM" id="CLU_016542_1_0_1"/>
<evidence type="ECO:0000256" key="1">
    <source>
        <dbReference type="ARBA" id="ARBA00004141"/>
    </source>
</evidence>
<dbReference type="PANTHER" id="PTHR21355">
    <property type="entry name" value="G-PROTEIN COUPLED RECEPTOR-ASSOCIATED PROTEIN LMBRD2"/>
    <property type="match status" value="1"/>
</dbReference>
<keyword evidence="3 8" id="KW-0812">Transmembrane</keyword>
<evidence type="ECO:0000256" key="3">
    <source>
        <dbReference type="ARBA" id="ARBA00022692"/>
    </source>
</evidence>
<dbReference type="GeneID" id="19115897"/>
<dbReference type="eggNOG" id="KOG2296">
    <property type="taxonomic scope" value="Eukaryota"/>
</dbReference>
<feature type="coiled-coil region" evidence="6">
    <location>
        <begin position="198"/>
        <end position="232"/>
    </location>
</feature>
<gene>
    <name evidence="9" type="ORF">BAUCODRAFT_61175</name>
</gene>
<keyword evidence="10" id="KW-1185">Reference proteome</keyword>
<dbReference type="Pfam" id="PF04791">
    <property type="entry name" value="LMBR1"/>
    <property type="match status" value="1"/>
</dbReference>
<dbReference type="AlphaFoldDB" id="M2M0Y9"/>
<evidence type="ECO:0000256" key="8">
    <source>
        <dbReference type="SAM" id="Phobius"/>
    </source>
</evidence>
<reference evidence="9 10" key="1">
    <citation type="journal article" date="2012" name="PLoS Pathog.">
        <title>Diverse lifestyles and strategies of plant pathogenesis encoded in the genomes of eighteen Dothideomycetes fungi.</title>
        <authorList>
            <person name="Ohm R.A."/>
            <person name="Feau N."/>
            <person name="Henrissat B."/>
            <person name="Schoch C.L."/>
            <person name="Horwitz B.A."/>
            <person name="Barry K.W."/>
            <person name="Condon B.J."/>
            <person name="Copeland A.C."/>
            <person name="Dhillon B."/>
            <person name="Glaser F."/>
            <person name="Hesse C.N."/>
            <person name="Kosti I."/>
            <person name="LaButti K."/>
            <person name="Lindquist E.A."/>
            <person name="Lucas S."/>
            <person name="Salamov A.A."/>
            <person name="Bradshaw R.E."/>
            <person name="Ciuffetti L."/>
            <person name="Hamelin R.C."/>
            <person name="Kema G.H.J."/>
            <person name="Lawrence C."/>
            <person name="Scott J.A."/>
            <person name="Spatafora J.W."/>
            <person name="Turgeon B.G."/>
            <person name="de Wit P.J.G.M."/>
            <person name="Zhong S."/>
            <person name="Goodwin S.B."/>
            <person name="Grigoriev I.V."/>
        </authorList>
    </citation>
    <scope>NUCLEOTIDE SEQUENCE [LARGE SCALE GENOMIC DNA]</scope>
    <source>
        <strain evidence="9 10">UAMH 10762</strain>
    </source>
</reference>
<evidence type="ECO:0000256" key="7">
    <source>
        <dbReference type="SAM" id="MobiDB-lite"/>
    </source>
</evidence>
<dbReference type="PANTHER" id="PTHR21355:SF0">
    <property type="entry name" value="G-PROTEIN COUPLED RECEPTOR-ASSOCIATED PROTEIN LMBRD2"/>
    <property type="match status" value="1"/>
</dbReference>
<feature type="transmembrane region" description="Helical" evidence="8">
    <location>
        <begin position="354"/>
        <end position="375"/>
    </location>
</feature>
<feature type="transmembrane region" description="Helical" evidence="8">
    <location>
        <begin position="131"/>
        <end position="148"/>
    </location>
</feature>
<comment type="similarity">
    <text evidence="2">Belongs to the LIMR family.</text>
</comment>
<evidence type="ECO:0000313" key="9">
    <source>
        <dbReference type="EMBL" id="EMD00693.1"/>
    </source>
</evidence>
<feature type="transmembrane region" description="Helical" evidence="8">
    <location>
        <begin position="90"/>
        <end position="110"/>
    </location>
</feature>
<organism evidence="9 10">
    <name type="scientific">Baudoinia panamericana (strain UAMH 10762)</name>
    <name type="common">Angels' share fungus</name>
    <name type="synonym">Baudoinia compniacensis (strain UAMH 10762)</name>
    <dbReference type="NCBI Taxonomy" id="717646"/>
    <lineage>
        <taxon>Eukaryota</taxon>
        <taxon>Fungi</taxon>
        <taxon>Dikarya</taxon>
        <taxon>Ascomycota</taxon>
        <taxon>Pezizomycotina</taxon>
        <taxon>Dothideomycetes</taxon>
        <taxon>Dothideomycetidae</taxon>
        <taxon>Mycosphaerellales</taxon>
        <taxon>Teratosphaeriaceae</taxon>
        <taxon>Baudoinia</taxon>
    </lineage>
</organism>
<name>M2M0Y9_BAUPA</name>
<sequence>MAVSSSVGSDIFAIVSLLVISLLVLLLLRYYLPLRTTPAYLLVPVFLALALPCSIILLVPIDLASATTSDEEPTRGVWLPDRVVLVTWRITYWLTFCLTWFILPLLGEYVDSGFRDFRSRMIYSLRVNARYQAIGLGVGMAGLVYFIWENGFHAASIKGMIIALAYAWGLILAIGLMGHGLVALPRRLYRNASVSTRLRRLQAQAPKTKEKLDEATDDLEELENTVAQLKQRKYGTGRDLQEWIDELADTTAAPDARPGAAAAVRATNAQIPAVVTERYLADLTRKLKRAKHMKARFVGEWSSLCQQAQDAQTILDAATSKKLDFGQVAPGQRSFLGRLTVLTPTMRFYLHMNIIPMVRVAAAAVFAAASIMLIFSEVVSSFAPRVSIVGITVVHHLNSEGSKVGFAGQVIAAAWLLFMDTCALYAISDVKVWGNRALVKRQTYAESACWYSLQVAKLTVPLSYNFITMLPPTVYQETAFYQFLGKLINLTPLGSGFSAFFPCFLLLPVLASLFNVYGRMKNIVGFGVLEDESEDNPTGFGTGGWREGRALIERESQSRGTSIFNVGLTNRTNAEPLLPILSSHAPASTPADSREANRQFNQITNQAEPEDDSPRYFYQDFAERVRNTIDTAERPEWMRNLSFKTPRWMQSDQSNAAGGGGLSRWFGGQSEDGRVRL</sequence>
<evidence type="ECO:0000256" key="6">
    <source>
        <dbReference type="SAM" id="Coils"/>
    </source>
</evidence>
<dbReference type="InterPro" id="IPR006876">
    <property type="entry name" value="LMBR1-like_membr_prot"/>
</dbReference>
<feature type="transmembrane region" description="Helical" evidence="8">
    <location>
        <begin position="448"/>
        <end position="467"/>
    </location>
</feature>
<protein>
    <submittedName>
        <fullName evidence="9">Uncharacterized protein</fullName>
    </submittedName>
</protein>
<dbReference type="Proteomes" id="UP000011761">
    <property type="component" value="Unassembled WGS sequence"/>
</dbReference>
<keyword evidence="4 8" id="KW-1133">Transmembrane helix</keyword>
<dbReference type="InterPro" id="IPR051584">
    <property type="entry name" value="GPCR-associated_LMBR1"/>
</dbReference>
<feature type="region of interest" description="Disordered" evidence="7">
    <location>
        <begin position="650"/>
        <end position="677"/>
    </location>
</feature>
<feature type="transmembrane region" description="Helical" evidence="8">
    <location>
        <begin position="12"/>
        <end position="32"/>
    </location>
</feature>
<dbReference type="KEGG" id="bcom:BAUCODRAFT_61175"/>
<dbReference type="RefSeq" id="XP_007671877.1">
    <property type="nucleotide sequence ID" value="XM_007673687.1"/>
</dbReference>
<evidence type="ECO:0000256" key="2">
    <source>
        <dbReference type="ARBA" id="ARBA00010487"/>
    </source>
</evidence>